<dbReference type="GO" id="GO:0005737">
    <property type="term" value="C:cytoplasm"/>
    <property type="evidence" value="ECO:0007669"/>
    <property type="project" value="TreeGrafter"/>
</dbReference>
<keyword evidence="4" id="KW-0418">Kinase</keyword>
<dbReference type="GO" id="GO:0005634">
    <property type="term" value="C:nucleus"/>
    <property type="evidence" value="ECO:0007669"/>
    <property type="project" value="TreeGrafter"/>
</dbReference>
<keyword evidence="2" id="KW-0808">Transferase</keyword>
<dbReference type="GO" id="GO:0005524">
    <property type="term" value="F:ATP binding"/>
    <property type="evidence" value="ECO:0007669"/>
    <property type="project" value="UniProtKB-KW"/>
</dbReference>
<evidence type="ECO:0000256" key="4">
    <source>
        <dbReference type="ARBA" id="ARBA00022777"/>
    </source>
</evidence>
<organism evidence="6 7">
    <name type="scientific">Cyprinodon variegatus</name>
    <name type="common">Sheepshead minnow</name>
    <dbReference type="NCBI Taxonomy" id="28743"/>
    <lineage>
        <taxon>Eukaryota</taxon>
        <taxon>Metazoa</taxon>
        <taxon>Chordata</taxon>
        <taxon>Craniata</taxon>
        <taxon>Vertebrata</taxon>
        <taxon>Euteleostomi</taxon>
        <taxon>Actinopterygii</taxon>
        <taxon>Neopterygii</taxon>
        <taxon>Teleostei</taxon>
        <taxon>Neoteleostei</taxon>
        <taxon>Acanthomorphata</taxon>
        <taxon>Ovalentaria</taxon>
        <taxon>Atherinomorphae</taxon>
        <taxon>Cyprinodontiformes</taxon>
        <taxon>Cyprinodontidae</taxon>
        <taxon>Cyprinodon</taxon>
    </lineage>
</organism>
<dbReference type="GeneTree" id="ENSGT00940000159128"/>
<evidence type="ECO:0000256" key="5">
    <source>
        <dbReference type="ARBA" id="ARBA00022840"/>
    </source>
</evidence>
<dbReference type="GO" id="GO:0007165">
    <property type="term" value="P:signal transduction"/>
    <property type="evidence" value="ECO:0007669"/>
    <property type="project" value="TreeGrafter"/>
</dbReference>
<evidence type="ECO:0000256" key="1">
    <source>
        <dbReference type="ARBA" id="ARBA00022527"/>
    </source>
</evidence>
<keyword evidence="5" id="KW-0067">ATP-binding</keyword>
<proteinExistence type="predicted"/>
<keyword evidence="1" id="KW-0723">Serine/threonine-protein kinase</keyword>
<dbReference type="GO" id="GO:0030154">
    <property type="term" value="P:cell differentiation"/>
    <property type="evidence" value="ECO:0007669"/>
    <property type="project" value="TreeGrafter"/>
</dbReference>
<dbReference type="Proteomes" id="UP000265020">
    <property type="component" value="Unassembled WGS sequence"/>
</dbReference>
<dbReference type="Ensembl" id="ENSCVAT00000003950.1">
    <property type="protein sequence ID" value="ENSCVAP00000024532.1"/>
    <property type="gene ID" value="ENSCVAG00000008666.1"/>
</dbReference>
<evidence type="ECO:0000313" key="6">
    <source>
        <dbReference type="Ensembl" id="ENSCVAP00000024532.1"/>
    </source>
</evidence>
<keyword evidence="7" id="KW-1185">Reference proteome</keyword>
<dbReference type="SUPFAM" id="SSF56112">
    <property type="entry name" value="Protein kinase-like (PK-like)"/>
    <property type="match status" value="1"/>
</dbReference>
<dbReference type="PANTHER" id="PTHR24057:SF0">
    <property type="entry name" value="PROTEIN KINASE SHAGGY-RELATED"/>
    <property type="match status" value="1"/>
</dbReference>
<dbReference type="GO" id="GO:0060271">
    <property type="term" value="P:cilium assembly"/>
    <property type="evidence" value="ECO:0007669"/>
    <property type="project" value="Ensembl"/>
</dbReference>
<evidence type="ECO:0000256" key="3">
    <source>
        <dbReference type="ARBA" id="ARBA00022741"/>
    </source>
</evidence>
<dbReference type="PANTHER" id="PTHR24057">
    <property type="entry name" value="GLYCOGEN SYNTHASE KINASE-3 ALPHA"/>
    <property type="match status" value="1"/>
</dbReference>
<dbReference type="InterPro" id="IPR050591">
    <property type="entry name" value="GSK-3"/>
</dbReference>
<name>A0A3Q2DXP9_CYPVA</name>
<dbReference type="AlphaFoldDB" id="A0A3Q2DXP9"/>
<dbReference type="STRING" id="28743.ENSCVAP00000024532"/>
<keyword evidence="3" id="KW-0547">Nucleotide-binding</keyword>
<evidence type="ECO:0000313" key="7">
    <source>
        <dbReference type="Proteomes" id="UP000265020"/>
    </source>
</evidence>
<sequence>SEVNTRGQQQSDLISAFRAVGCIFGELLNSSPLFPGENDIEQLCCVLRVLGTPTRDSWPEIVELPDYNKITFKENPAIPLEEIVPDTPPQAIHLLYRFLVYPSKQRCSARQVGNRKWSWWSLLVLQGSCLFSPFQRPEPVRSGSIRSGSVRFGPVQSGPVQVMNIILTDCCSSLVLSGSGPSILLLLSSSCSPLGAAHPSEGGLPPPPAPAGSAL</sequence>
<protein>
    <submittedName>
        <fullName evidence="6">Cyclin dependent kinase 20</fullName>
    </submittedName>
</protein>
<reference evidence="6" key="2">
    <citation type="submission" date="2025-09" db="UniProtKB">
        <authorList>
            <consortium name="Ensembl"/>
        </authorList>
    </citation>
    <scope>IDENTIFICATION</scope>
</reference>
<accession>A0A3Q2DXP9</accession>
<evidence type="ECO:0000256" key="2">
    <source>
        <dbReference type="ARBA" id="ARBA00022679"/>
    </source>
</evidence>
<reference evidence="6" key="1">
    <citation type="submission" date="2025-08" db="UniProtKB">
        <authorList>
            <consortium name="Ensembl"/>
        </authorList>
    </citation>
    <scope>IDENTIFICATION</scope>
</reference>
<dbReference type="Gene3D" id="1.10.510.10">
    <property type="entry name" value="Transferase(Phosphotransferase) domain 1"/>
    <property type="match status" value="1"/>
</dbReference>
<dbReference type="InterPro" id="IPR011009">
    <property type="entry name" value="Kinase-like_dom_sf"/>
</dbReference>
<dbReference type="GO" id="GO:0004674">
    <property type="term" value="F:protein serine/threonine kinase activity"/>
    <property type="evidence" value="ECO:0007669"/>
    <property type="project" value="UniProtKB-KW"/>
</dbReference>